<keyword evidence="1" id="KW-0472">Membrane</keyword>
<dbReference type="NCBIfam" id="NF008712">
    <property type="entry name" value="PRK11715.1-1"/>
    <property type="match status" value="1"/>
</dbReference>
<feature type="transmembrane region" description="Helical" evidence="1">
    <location>
        <begin position="388"/>
        <end position="408"/>
    </location>
</feature>
<name>A0ABS5DSQ7_9BURK</name>
<dbReference type="Proteomes" id="UP000672097">
    <property type="component" value="Unassembled WGS sequence"/>
</dbReference>
<dbReference type="Pfam" id="PF06123">
    <property type="entry name" value="CreD"/>
    <property type="match status" value="1"/>
</dbReference>
<proteinExistence type="predicted"/>
<dbReference type="RefSeq" id="WP_210805793.1">
    <property type="nucleotide sequence ID" value="NZ_JAGQDG010000001.1"/>
</dbReference>
<comment type="caution">
    <text evidence="2">The sequence shown here is derived from an EMBL/GenBank/DDBJ whole genome shotgun (WGS) entry which is preliminary data.</text>
</comment>
<dbReference type="PANTHER" id="PTHR30092">
    <property type="entry name" value="INNER MEMBRANE PROTEIN CRED"/>
    <property type="match status" value="1"/>
</dbReference>
<keyword evidence="1" id="KW-1133">Transmembrane helix</keyword>
<feature type="transmembrane region" description="Helical" evidence="1">
    <location>
        <begin position="440"/>
        <end position="458"/>
    </location>
</feature>
<evidence type="ECO:0000313" key="3">
    <source>
        <dbReference type="Proteomes" id="UP000672097"/>
    </source>
</evidence>
<reference evidence="2 3" key="1">
    <citation type="submission" date="2021-04" db="EMBL/GenBank/DDBJ databases">
        <title>The genome sequence of type strain Ideonella paludis KCTC 32238.</title>
        <authorList>
            <person name="Liu Y."/>
        </authorList>
    </citation>
    <scope>NUCLEOTIDE SEQUENCE [LARGE SCALE GENOMIC DNA]</scope>
    <source>
        <strain evidence="2 3">KCTC 32238</strain>
    </source>
</reference>
<dbReference type="PANTHER" id="PTHR30092:SF0">
    <property type="entry name" value="INNER MEMBRANE PROTEIN CRED"/>
    <property type="match status" value="1"/>
</dbReference>
<accession>A0ABS5DSQ7</accession>
<dbReference type="InterPro" id="IPR010364">
    <property type="entry name" value="Uncharacterised_IM_CreD"/>
</dbReference>
<evidence type="ECO:0000313" key="2">
    <source>
        <dbReference type="EMBL" id="MBQ0934178.1"/>
    </source>
</evidence>
<sequence>MKFPLLGKVVAVGAFALGLTMVLARIGFLVDERAERQQEAERSVQQSQAGAQTVLGPLLQRQCAEEWDSTVGEGKDKKKVVEKREFLLQATPDNLRITSALNSEPRYRGLFKVNGYVGRFALDADWANAQAMRPVAERADGRLKCQPAVLLLALGDVRGVRQAKAVVQGTEFAVQPGTQHAEYKQGFHVTLPAPWPLADDKAAVTARIELELVGTARLAVVPAANATTWKLSSDWPHPSFGGRFLPTDRSISDAGFEAQWKVSSLASAAPKQVLDDAAICDLSNTPRGFDDDQRYAVAAAAEASGAKGCVDTLAVAFIDPVNPYMLSDRATKYGLLFIALTFVAVGLVEVLGKGRVRRVHPVQYALVGLALTLFFLLLLSLSEHFAFWVAYAAASTACVTLLGSYTAHMLGQRKAGVLFGAAMALLYGLMYVLLQREQTALVIGSVGLFTAVAAVMWLTRRVDWYRLFEDARGTPDDSKLAG</sequence>
<dbReference type="EMBL" id="JAGQDG010000001">
    <property type="protein sequence ID" value="MBQ0934178.1"/>
    <property type="molecule type" value="Genomic_DNA"/>
</dbReference>
<evidence type="ECO:0000256" key="1">
    <source>
        <dbReference type="SAM" id="Phobius"/>
    </source>
</evidence>
<gene>
    <name evidence="2" type="primary">creD</name>
    <name evidence="2" type="ORF">KAK11_02480</name>
</gene>
<organism evidence="2 3">
    <name type="scientific">Ideonella paludis</name>
    <dbReference type="NCBI Taxonomy" id="1233411"/>
    <lineage>
        <taxon>Bacteria</taxon>
        <taxon>Pseudomonadati</taxon>
        <taxon>Pseudomonadota</taxon>
        <taxon>Betaproteobacteria</taxon>
        <taxon>Burkholderiales</taxon>
        <taxon>Sphaerotilaceae</taxon>
        <taxon>Ideonella</taxon>
    </lineage>
</organism>
<feature type="transmembrane region" description="Helical" evidence="1">
    <location>
        <begin position="333"/>
        <end position="352"/>
    </location>
</feature>
<feature type="transmembrane region" description="Helical" evidence="1">
    <location>
        <begin position="415"/>
        <end position="434"/>
    </location>
</feature>
<dbReference type="PIRSF" id="PIRSF004548">
    <property type="entry name" value="CreD"/>
    <property type="match status" value="1"/>
</dbReference>
<keyword evidence="1" id="KW-0812">Transmembrane</keyword>
<feature type="transmembrane region" description="Helical" evidence="1">
    <location>
        <begin position="364"/>
        <end position="382"/>
    </location>
</feature>
<keyword evidence="3" id="KW-1185">Reference proteome</keyword>
<protein>
    <submittedName>
        <fullName evidence="2">Cell envelope integrity protein CreD</fullName>
    </submittedName>
</protein>